<proteinExistence type="predicted"/>
<dbReference type="RefSeq" id="WP_076002540.1">
    <property type="nucleotide sequence ID" value="NZ_CP019058.1"/>
</dbReference>
<feature type="transmembrane region" description="Helical" evidence="2">
    <location>
        <begin position="125"/>
        <end position="150"/>
    </location>
</feature>
<dbReference type="Proteomes" id="UP000186260">
    <property type="component" value="Chromosome"/>
</dbReference>
<accession>A0ABM6GHC0</accession>
<reference evidence="4" key="1">
    <citation type="submission" date="2017-01" db="EMBL/GenBank/DDBJ databases">
        <title>Gardnerella vaginalis bacteremia associated with severe acute encephalopathy in a young female patient: Case Report and characterization of the isolate.</title>
        <authorList>
            <person name="Tankovic J."/>
            <person name="Timinskas A."/>
            <person name="Zilnyte M."/>
            <person name="Janulaitiene M."/>
            <person name="Zvirbliene A."/>
            <person name="Pleckaityte M."/>
        </authorList>
    </citation>
    <scope>NUCLEOTIDE SEQUENCE [LARGE SCALE GENOMIC DNA]</scope>
    <source>
        <strain evidence="4">GV37</strain>
    </source>
</reference>
<feature type="transmembrane region" description="Helical" evidence="2">
    <location>
        <begin position="51"/>
        <end position="69"/>
    </location>
</feature>
<feature type="compositionally biased region" description="Polar residues" evidence="1">
    <location>
        <begin position="453"/>
        <end position="481"/>
    </location>
</feature>
<keyword evidence="4" id="KW-1185">Reference proteome</keyword>
<feature type="transmembrane region" description="Helical" evidence="2">
    <location>
        <begin position="162"/>
        <end position="179"/>
    </location>
</feature>
<feature type="compositionally biased region" description="Polar residues" evidence="1">
    <location>
        <begin position="428"/>
        <end position="445"/>
    </location>
</feature>
<keyword evidence="2" id="KW-1133">Transmembrane helix</keyword>
<feature type="compositionally biased region" description="Polar residues" evidence="1">
    <location>
        <begin position="364"/>
        <end position="394"/>
    </location>
</feature>
<evidence type="ECO:0000256" key="1">
    <source>
        <dbReference type="SAM" id="MobiDB-lite"/>
    </source>
</evidence>
<keyword evidence="2" id="KW-0472">Membrane</keyword>
<name>A0ABM6GHC0_9BIFI</name>
<feature type="transmembrane region" description="Helical" evidence="2">
    <location>
        <begin position="81"/>
        <end position="105"/>
    </location>
</feature>
<evidence type="ECO:0000256" key="2">
    <source>
        <dbReference type="SAM" id="Phobius"/>
    </source>
</evidence>
<organism evidence="3 4">
    <name type="scientific">Gardnerella swidsinskii</name>
    <dbReference type="NCBI Taxonomy" id="2792979"/>
    <lineage>
        <taxon>Bacteria</taxon>
        <taxon>Bacillati</taxon>
        <taxon>Actinomycetota</taxon>
        <taxon>Actinomycetes</taxon>
        <taxon>Bifidobacteriales</taxon>
        <taxon>Bifidobacteriaceae</taxon>
        <taxon>Gardnerella</taxon>
    </lineage>
</organism>
<sequence length="518" mass="54514">MFEWLTDPIKWLEKKFIESAVDVYKQTARIALSSGDVSTSQWDISLDTANHIAGVMAFVAIACGIYAIVKAMLRGSIGDAITSIFLTLMAWPITVILITFVMNALSVEKDVTSRILAWSYSSDSIKIGSIASGGVSVIWVMILCMICIIGSCFLSITMIGRAFLLILAVAFAPIAIMLIPLNSLRSSVRQWASFITGVILYKPLVAILVYLSGQLCLTIGDSVNCLMMVTFAVYVSIFCPWVLVRIVDKVLGVGSSGLNTMATSQQKTGKAVEDTVKLAASVAVAVATGGASAAAGGLAAGGMAAGGMAAKAANGIGSVASMLDSKIPGTGGSTSDLLHNAAQSPFASSKVRNGLNSAAQMLSYRGSNSNSTGTGDDLNNSSGKPFSTFNNGEHSNADRIDVPPSVNEHDSSNNNTDSLKDSDVHTVNGLSVSVSDNGQNESSTPDVHVDGINVNTQENISQKSEPQDLYVTTPSSPQITPNVRVDADVHEHTVSNNSTPSADVHVTENNSYEERERK</sequence>
<feature type="transmembrane region" description="Helical" evidence="2">
    <location>
        <begin position="223"/>
        <end position="243"/>
    </location>
</feature>
<feature type="compositionally biased region" description="Basic and acidic residues" evidence="1">
    <location>
        <begin position="395"/>
        <end position="411"/>
    </location>
</feature>
<feature type="transmembrane region" description="Helical" evidence="2">
    <location>
        <begin position="191"/>
        <end position="211"/>
    </location>
</feature>
<keyword evidence="2" id="KW-0812">Transmembrane</keyword>
<feature type="region of interest" description="Disordered" evidence="1">
    <location>
        <begin position="364"/>
        <end position="518"/>
    </location>
</feature>
<dbReference type="EMBL" id="CP019058">
    <property type="protein sequence ID" value="APW18126.1"/>
    <property type="molecule type" value="Genomic_DNA"/>
</dbReference>
<evidence type="ECO:0000313" key="4">
    <source>
        <dbReference type="Proteomes" id="UP000186260"/>
    </source>
</evidence>
<gene>
    <name evidence="3" type="ORF">BVL65_00430</name>
</gene>
<evidence type="ECO:0000313" key="3">
    <source>
        <dbReference type="EMBL" id="APW18126.1"/>
    </source>
</evidence>
<evidence type="ECO:0008006" key="5">
    <source>
        <dbReference type="Google" id="ProtNLM"/>
    </source>
</evidence>
<protein>
    <recommendedName>
        <fullName evidence="5">Conjugal transfer protein TrbL</fullName>
    </recommendedName>
</protein>